<dbReference type="VEuPathDB" id="GiardiaDB:SS50377_24003"/>
<sequence>MNIFSLSNNFYQIINLIFLKQSWPYQFSSLQKYYTTKQKRTEVISAHFYYQKLTYFAEKTAIGTAVAQGHRNIVAVAIVTRDSGLPCGSCRQVLNEFGADMWCIMLNGAGEVTMEMPLTQVLPHAFGPKNLL</sequence>
<dbReference type="PANTHER" id="PTHR11644:SF2">
    <property type="entry name" value="CYTIDINE DEAMINASE"/>
    <property type="match status" value="1"/>
</dbReference>
<dbReference type="Gene3D" id="3.40.140.10">
    <property type="entry name" value="Cytidine Deaminase, domain 2"/>
    <property type="match status" value="1"/>
</dbReference>
<gene>
    <name evidence="2" type="ORF">SS50377_17425</name>
</gene>
<dbReference type="CDD" id="cd01283">
    <property type="entry name" value="cytidine_deaminase"/>
    <property type="match status" value="1"/>
</dbReference>
<organism evidence="2">
    <name type="scientific">Spironucleus salmonicida</name>
    <dbReference type="NCBI Taxonomy" id="348837"/>
    <lineage>
        <taxon>Eukaryota</taxon>
        <taxon>Metamonada</taxon>
        <taxon>Diplomonadida</taxon>
        <taxon>Hexamitidae</taxon>
        <taxon>Hexamitinae</taxon>
        <taxon>Spironucleus</taxon>
    </lineage>
</organism>
<dbReference type="PANTHER" id="PTHR11644">
    <property type="entry name" value="CYTIDINE DEAMINASE"/>
    <property type="match status" value="1"/>
</dbReference>
<dbReference type="InterPro" id="IPR050202">
    <property type="entry name" value="Cyt/Deoxycyt_deaminase"/>
</dbReference>
<dbReference type="AlphaFoldDB" id="V6LEH9"/>
<dbReference type="GO" id="GO:0008270">
    <property type="term" value="F:zinc ion binding"/>
    <property type="evidence" value="ECO:0007669"/>
    <property type="project" value="TreeGrafter"/>
</dbReference>
<dbReference type="EMBL" id="KI546151">
    <property type="protein sequence ID" value="EST42892.1"/>
    <property type="molecule type" value="Genomic_DNA"/>
</dbReference>
<evidence type="ECO:0000256" key="1">
    <source>
        <dbReference type="ARBA" id="ARBA00006576"/>
    </source>
</evidence>
<protein>
    <submittedName>
        <fullName evidence="2">Cytidine deaminase</fullName>
    </submittedName>
</protein>
<dbReference type="GO" id="GO:0004126">
    <property type="term" value="F:cytidine deaminase activity"/>
    <property type="evidence" value="ECO:0007669"/>
    <property type="project" value="TreeGrafter"/>
</dbReference>
<dbReference type="InterPro" id="IPR016193">
    <property type="entry name" value="Cytidine_deaminase-like"/>
</dbReference>
<evidence type="ECO:0000313" key="2">
    <source>
        <dbReference type="EMBL" id="EST42892.1"/>
    </source>
</evidence>
<proteinExistence type="inferred from homology"/>
<reference evidence="2" key="1">
    <citation type="journal article" date="2014" name="PLoS Genet.">
        <title>The Genome of Spironucleus salmonicida Highlights a Fish Pathogen Adapted to Fluctuating Environments.</title>
        <authorList>
            <person name="Xu F."/>
            <person name="Jerlstrom-Hultqvist J."/>
            <person name="Einarsson E."/>
            <person name="Astvaldsson A."/>
            <person name="Svard S.G."/>
            <person name="Andersson J.O."/>
        </authorList>
    </citation>
    <scope>NUCLEOTIDE SEQUENCE</scope>
</reference>
<name>V6LEH9_9EUKA</name>
<dbReference type="SUPFAM" id="SSF53927">
    <property type="entry name" value="Cytidine deaminase-like"/>
    <property type="match status" value="1"/>
</dbReference>
<comment type="similarity">
    <text evidence="1">Belongs to the cytidine and deoxycytidylate deaminase family.</text>
</comment>
<accession>V6LEH9</accession>
<dbReference type="GO" id="GO:0005829">
    <property type="term" value="C:cytosol"/>
    <property type="evidence" value="ECO:0007669"/>
    <property type="project" value="TreeGrafter"/>
</dbReference>